<reference evidence="3 4" key="1">
    <citation type="submission" date="2016-05" db="EMBL/GenBank/DDBJ databases">
        <authorList>
            <person name="Naeem Raeece"/>
        </authorList>
    </citation>
    <scope>NUCLEOTIDE SEQUENCE [LARGE SCALE GENOMIC DNA]</scope>
</reference>
<dbReference type="EMBL" id="FLQV01001994">
    <property type="protein sequence ID" value="SBT00576.1"/>
    <property type="molecule type" value="Genomic_DNA"/>
</dbReference>
<dbReference type="AlphaFoldDB" id="A0A1A8X9S1"/>
<dbReference type="Proteomes" id="UP000078546">
    <property type="component" value="Unassembled WGS sequence"/>
</dbReference>
<reference evidence="2" key="2">
    <citation type="submission" date="2016-05" db="EMBL/GenBank/DDBJ databases">
        <authorList>
            <person name="Lavstsen T."/>
            <person name="Jespersen J.S."/>
        </authorList>
    </citation>
    <scope>NUCLEOTIDE SEQUENCE [LARGE SCALE GENOMIC DNA]</scope>
</reference>
<gene>
    <name evidence="2" type="ORF">POVCU1_060950</name>
    <name evidence="1" type="ORF">POVCU2_0020490</name>
</gene>
<dbReference type="EMBL" id="FLQU01000274">
    <property type="protein sequence ID" value="SBS83374.1"/>
    <property type="molecule type" value="Genomic_DNA"/>
</dbReference>
<dbReference type="Proteomes" id="UP000078560">
    <property type="component" value="Unassembled WGS sequence"/>
</dbReference>
<accession>A0A1A8X9S1</accession>
<evidence type="ECO:0000313" key="4">
    <source>
        <dbReference type="Proteomes" id="UP000078560"/>
    </source>
</evidence>
<protein>
    <submittedName>
        <fullName evidence="2">Uncharacterized protein</fullName>
    </submittedName>
</protein>
<evidence type="ECO:0000313" key="3">
    <source>
        <dbReference type="Proteomes" id="UP000078546"/>
    </source>
</evidence>
<name>A0A1A8X9S1_PLAOA</name>
<evidence type="ECO:0000313" key="1">
    <source>
        <dbReference type="EMBL" id="SBS83374.1"/>
    </source>
</evidence>
<organism evidence="2 3">
    <name type="scientific">Plasmodium ovale curtisi</name>
    <dbReference type="NCBI Taxonomy" id="864141"/>
    <lineage>
        <taxon>Eukaryota</taxon>
        <taxon>Sar</taxon>
        <taxon>Alveolata</taxon>
        <taxon>Apicomplexa</taxon>
        <taxon>Aconoidasida</taxon>
        <taxon>Haemosporida</taxon>
        <taxon>Plasmodiidae</taxon>
        <taxon>Plasmodium</taxon>
        <taxon>Plasmodium (Plasmodium)</taxon>
    </lineage>
</organism>
<proteinExistence type="predicted"/>
<sequence>MWLQNIRVSKGGTPIDLICELLMISFPLGTYRYNVVPRLRKGKANWGKSKRENGEKTNNPNVVDELSLFFQKIDSFEIKIKKKGSVYLPLHMHNTYPFINERKKRQLARILQNRKKGSKIKRQKASQKGVCYGYAYGRSISEVTDRRNNEIVNRRSCHVAEELNCIPAS</sequence>
<evidence type="ECO:0000313" key="2">
    <source>
        <dbReference type="EMBL" id="SBT00576.1"/>
    </source>
</evidence>